<dbReference type="InterPro" id="IPR011644">
    <property type="entry name" value="Heme_NO-bd"/>
</dbReference>
<dbReference type="Proteomes" id="UP000196084">
    <property type="component" value="Unassembled WGS sequence"/>
</dbReference>
<dbReference type="EMBL" id="MWPH01000003">
    <property type="protein sequence ID" value="OVE83649.1"/>
    <property type="molecule type" value="Genomic_DNA"/>
</dbReference>
<dbReference type="Gene3D" id="3.90.1520.10">
    <property type="entry name" value="H-NOX domain"/>
    <property type="match status" value="1"/>
</dbReference>
<dbReference type="Pfam" id="PF07700">
    <property type="entry name" value="HNOB"/>
    <property type="match status" value="1"/>
</dbReference>
<proteinExistence type="predicted"/>
<dbReference type="InterPro" id="IPR038158">
    <property type="entry name" value="H-NOX_domain_sf"/>
</dbReference>
<dbReference type="OrthoDB" id="261084at2157"/>
<feature type="domain" description="Heme NO-binding" evidence="1">
    <location>
        <begin position="2"/>
        <end position="160"/>
    </location>
</feature>
<dbReference type="InterPro" id="IPR024096">
    <property type="entry name" value="NO_sig/Golgi_transp_ligand-bd"/>
</dbReference>
<dbReference type="SUPFAM" id="SSF111126">
    <property type="entry name" value="Ligand-binding domain in the NO signalling and Golgi transport"/>
    <property type="match status" value="1"/>
</dbReference>
<dbReference type="RefSeq" id="WP_054863999.1">
    <property type="nucleotide sequence ID" value="NZ_MWPH01000003.1"/>
</dbReference>
<accession>A0A202E5Z4</accession>
<evidence type="ECO:0000313" key="2">
    <source>
        <dbReference type="EMBL" id="OVE83649.1"/>
    </source>
</evidence>
<sequence length="179" mass="20339">MHGILHKTLEEYIIDRTDEDTWETIRERADLEPTLYLQVSHYDDDEFEAILETLSSMATQDRPAIERDFGRSLAPAIRSTFGAYSKADWGILELLTNLEAVYAEIGNANDDLRLPDISTERDGETVLVRYRTPREQHYCHLAHGILEGLSTVFEADATVTKEACLHDGDDCCQFSVTLE</sequence>
<dbReference type="GO" id="GO:0020037">
    <property type="term" value="F:heme binding"/>
    <property type="evidence" value="ECO:0007669"/>
    <property type="project" value="InterPro"/>
</dbReference>
<gene>
    <name evidence="2" type="ORF">B2G88_14560</name>
</gene>
<reference evidence="2 3" key="1">
    <citation type="submission" date="2017-02" db="EMBL/GenBank/DDBJ databases">
        <title>Natronthermophilus aegyptiacus gen. nov.,sp. nov., an aerobic, extremely halophilic alkalithermophilic archaeon isolated from the athalassohaline Wadi An Natrun, Egypt.</title>
        <authorList>
            <person name="Zhao B."/>
        </authorList>
    </citation>
    <scope>NUCLEOTIDE SEQUENCE [LARGE SCALE GENOMIC DNA]</scope>
    <source>
        <strain evidence="2 3">CGMCC 1.3597</strain>
    </source>
</reference>
<name>A0A202E5Z4_9EURY</name>
<keyword evidence="3" id="KW-1185">Reference proteome</keyword>
<organism evidence="2 3">
    <name type="scientific">Natronolimnobius baerhuensis</name>
    <dbReference type="NCBI Taxonomy" id="253108"/>
    <lineage>
        <taxon>Archaea</taxon>
        <taxon>Methanobacteriati</taxon>
        <taxon>Methanobacteriota</taxon>
        <taxon>Stenosarchaea group</taxon>
        <taxon>Halobacteria</taxon>
        <taxon>Halobacteriales</taxon>
        <taxon>Natrialbaceae</taxon>
        <taxon>Natronolimnobius</taxon>
    </lineage>
</organism>
<evidence type="ECO:0000259" key="1">
    <source>
        <dbReference type="Pfam" id="PF07700"/>
    </source>
</evidence>
<evidence type="ECO:0000313" key="3">
    <source>
        <dbReference type="Proteomes" id="UP000196084"/>
    </source>
</evidence>
<dbReference type="AlphaFoldDB" id="A0A202E5Z4"/>
<protein>
    <recommendedName>
        <fullName evidence="1">Heme NO-binding domain-containing protein</fullName>
    </recommendedName>
</protein>
<comment type="caution">
    <text evidence="2">The sequence shown here is derived from an EMBL/GenBank/DDBJ whole genome shotgun (WGS) entry which is preliminary data.</text>
</comment>